<dbReference type="RefSeq" id="WP_162344783.1">
    <property type="nucleotide sequence ID" value="NZ_JAAEAA010000002.1"/>
</dbReference>
<dbReference type="PANTHER" id="PTHR11108">
    <property type="entry name" value="FERROCHELATASE"/>
    <property type="match status" value="1"/>
</dbReference>
<evidence type="ECO:0000256" key="1">
    <source>
        <dbReference type="ARBA" id="ARBA00007718"/>
    </source>
</evidence>
<gene>
    <name evidence="7 9" type="primary">hemH</name>
    <name evidence="9" type="ORF">GWO68_02295</name>
</gene>
<dbReference type="GO" id="GO:0004325">
    <property type="term" value="F:ferrochelatase activity"/>
    <property type="evidence" value="ECO:0007669"/>
    <property type="project" value="UniProtKB-UniRule"/>
</dbReference>
<accession>A0A6B2H361</accession>
<dbReference type="InterPro" id="IPR033644">
    <property type="entry name" value="Ferrochelatase_C"/>
</dbReference>
<comment type="catalytic activity">
    <reaction evidence="7">
        <text>heme b + 2 H(+) = protoporphyrin IX + Fe(2+)</text>
        <dbReference type="Rhea" id="RHEA:22584"/>
        <dbReference type="ChEBI" id="CHEBI:15378"/>
        <dbReference type="ChEBI" id="CHEBI:29033"/>
        <dbReference type="ChEBI" id="CHEBI:57306"/>
        <dbReference type="ChEBI" id="CHEBI:60344"/>
        <dbReference type="EC" id="4.98.1.1"/>
    </reaction>
</comment>
<dbReference type="EMBL" id="JAAEAA010000002">
    <property type="protein sequence ID" value="NDK54737.1"/>
    <property type="molecule type" value="Genomic_DNA"/>
</dbReference>
<comment type="subcellular location">
    <subcellularLocation>
        <location evidence="7">Cytoplasm</location>
    </subcellularLocation>
</comment>
<dbReference type="GO" id="GO:0005737">
    <property type="term" value="C:cytoplasm"/>
    <property type="evidence" value="ECO:0007669"/>
    <property type="project" value="UniProtKB-SubCell"/>
</dbReference>
<dbReference type="NCBIfam" id="TIGR00109">
    <property type="entry name" value="hemH"/>
    <property type="match status" value="1"/>
</dbReference>
<organism evidence="9 10">
    <name type="scientific">Pontibacter fetidus</name>
    <dbReference type="NCBI Taxonomy" id="2700082"/>
    <lineage>
        <taxon>Bacteria</taxon>
        <taxon>Pseudomonadati</taxon>
        <taxon>Bacteroidota</taxon>
        <taxon>Cytophagia</taxon>
        <taxon>Cytophagales</taxon>
        <taxon>Hymenobacteraceae</taxon>
        <taxon>Pontibacter</taxon>
    </lineage>
</organism>
<keyword evidence="2 7" id="KW-0408">Iron</keyword>
<sequence>MSKKNMGKIGVLLVNLGTPDTPETPDVRKYLREFLLDRRVIDINPVGRYFLINGIIAPFRAPKSAKVYKELWTERGSPLLFHGLDLKEKLQVALGDDYHVAFGMRYQSPSIKSALEELRDKSVDRIIVLPLFPQYASASTGSVQDKIMEIVKDWWVIPSINFISSFCDHPGFINSFAELGKQHMAQDNYDHVIFSYHGLPERQVLKGSDKGYCKLGSCCNSYNKRNKYCYRAACFATSRLLAEQLGLSEDQYTVTFQSRLLKDPWLQPYTDEVLKTLPSKGIKKVLAFSPAFVADCLETTIEVGEEFKEMFEHAGGEKWQLVESLNSNDTWVEAVKAMVLES</sequence>
<evidence type="ECO:0000256" key="5">
    <source>
        <dbReference type="ARBA" id="ARBA00023244"/>
    </source>
</evidence>
<evidence type="ECO:0000256" key="8">
    <source>
        <dbReference type="RuleBase" id="RU004185"/>
    </source>
</evidence>
<evidence type="ECO:0000256" key="2">
    <source>
        <dbReference type="ARBA" id="ARBA00023004"/>
    </source>
</evidence>
<evidence type="ECO:0000313" key="10">
    <source>
        <dbReference type="Proteomes" id="UP000478546"/>
    </source>
</evidence>
<dbReference type="InterPro" id="IPR033659">
    <property type="entry name" value="Ferrochelatase_N"/>
</dbReference>
<evidence type="ECO:0000256" key="6">
    <source>
        <dbReference type="ARBA" id="ARBA00024536"/>
    </source>
</evidence>
<name>A0A6B2H361_9BACT</name>
<dbReference type="Pfam" id="PF00762">
    <property type="entry name" value="Ferrochelatase"/>
    <property type="match status" value="1"/>
</dbReference>
<comment type="pathway">
    <text evidence="7">Porphyrin-containing compound metabolism; protoheme biosynthesis; protoheme from protoporphyrin-IX: step 1/1.</text>
</comment>
<keyword evidence="7" id="KW-0479">Metal-binding</keyword>
<dbReference type="GO" id="GO:0046872">
    <property type="term" value="F:metal ion binding"/>
    <property type="evidence" value="ECO:0007669"/>
    <property type="project" value="UniProtKB-KW"/>
</dbReference>
<evidence type="ECO:0000256" key="3">
    <source>
        <dbReference type="ARBA" id="ARBA00023133"/>
    </source>
</evidence>
<protein>
    <recommendedName>
        <fullName evidence="7">Ferrochelatase</fullName>
        <ecNumber evidence="7">4.98.1.1</ecNumber>
    </recommendedName>
    <alternativeName>
        <fullName evidence="7">Heme synthase</fullName>
    </alternativeName>
    <alternativeName>
        <fullName evidence="7">Protoheme ferro-lyase</fullName>
    </alternativeName>
</protein>
<dbReference type="Gene3D" id="3.40.50.1400">
    <property type="match status" value="2"/>
</dbReference>
<dbReference type="HAMAP" id="MF_00323">
    <property type="entry name" value="Ferrochelatase"/>
    <property type="match status" value="1"/>
</dbReference>
<dbReference type="PANTHER" id="PTHR11108:SF1">
    <property type="entry name" value="FERROCHELATASE, MITOCHONDRIAL"/>
    <property type="match status" value="1"/>
</dbReference>
<keyword evidence="4 7" id="KW-0456">Lyase</keyword>
<dbReference type="SUPFAM" id="SSF53800">
    <property type="entry name" value="Chelatase"/>
    <property type="match status" value="1"/>
</dbReference>
<keyword evidence="10" id="KW-1185">Reference proteome</keyword>
<feature type="binding site" evidence="7">
    <location>
        <position position="197"/>
    </location>
    <ligand>
        <name>Fe(2+)</name>
        <dbReference type="ChEBI" id="CHEBI:29033"/>
    </ligand>
</feature>
<evidence type="ECO:0000313" key="9">
    <source>
        <dbReference type="EMBL" id="NDK54737.1"/>
    </source>
</evidence>
<comment type="similarity">
    <text evidence="1 7 8">Belongs to the ferrochelatase family.</text>
</comment>
<evidence type="ECO:0000256" key="4">
    <source>
        <dbReference type="ARBA" id="ARBA00023239"/>
    </source>
</evidence>
<keyword evidence="7" id="KW-0963">Cytoplasm</keyword>
<comment type="catalytic activity">
    <reaction evidence="6">
        <text>Fe-coproporphyrin III + 2 H(+) = coproporphyrin III + Fe(2+)</text>
        <dbReference type="Rhea" id="RHEA:49572"/>
        <dbReference type="ChEBI" id="CHEBI:15378"/>
        <dbReference type="ChEBI" id="CHEBI:29033"/>
        <dbReference type="ChEBI" id="CHEBI:68438"/>
        <dbReference type="ChEBI" id="CHEBI:131725"/>
        <dbReference type="EC" id="4.99.1.9"/>
    </reaction>
    <physiologicalReaction direction="right-to-left" evidence="6">
        <dbReference type="Rhea" id="RHEA:49574"/>
    </physiologicalReaction>
</comment>
<dbReference type="EC" id="4.98.1.1" evidence="7"/>
<comment type="caution">
    <text evidence="9">The sequence shown here is derived from an EMBL/GenBank/DDBJ whole genome shotgun (WGS) entry which is preliminary data.</text>
</comment>
<keyword evidence="3 7" id="KW-0350">Heme biosynthesis</keyword>
<dbReference type="CDD" id="cd03411">
    <property type="entry name" value="Ferrochelatase_N"/>
    <property type="match status" value="1"/>
</dbReference>
<dbReference type="InterPro" id="IPR001015">
    <property type="entry name" value="Ferrochelatase"/>
</dbReference>
<dbReference type="Proteomes" id="UP000478546">
    <property type="component" value="Unassembled WGS sequence"/>
</dbReference>
<dbReference type="AlphaFoldDB" id="A0A6B2H361"/>
<comment type="function">
    <text evidence="7">Catalyzes the ferrous insertion into protoporphyrin IX.</text>
</comment>
<dbReference type="GO" id="GO:0006783">
    <property type="term" value="P:heme biosynthetic process"/>
    <property type="evidence" value="ECO:0007669"/>
    <property type="project" value="UniProtKB-UniRule"/>
</dbReference>
<proteinExistence type="inferred from homology"/>
<evidence type="ECO:0000256" key="7">
    <source>
        <dbReference type="HAMAP-Rule" id="MF_00323"/>
    </source>
</evidence>
<dbReference type="CDD" id="cd00419">
    <property type="entry name" value="Ferrochelatase_C"/>
    <property type="match status" value="1"/>
</dbReference>
<reference evidence="9 10" key="1">
    <citation type="submission" date="2020-01" db="EMBL/GenBank/DDBJ databases">
        <authorList>
            <person name="Kim M.K."/>
        </authorList>
    </citation>
    <scope>NUCLEOTIDE SEQUENCE [LARGE SCALE GENOMIC DNA]</scope>
    <source>
        <strain evidence="9 10">BT213</strain>
    </source>
</reference>
<dbReference type="UniPathway" id="UPA00252">
    <property type="reaction ID" value="UER00325"/>
</dbReference>
<feature type="binding site" evidence="7">
    <location>
        <position position="298"/>
    </location>
    <ligand>
        <name>Fe(2+)</name>
        <dbReference type="ChEBI" id="CHEBI:29033"/>
    </ligand>
</feature>
<keyword evidence="5 7" id="KW-0627">Porphyrin biosynthesis</keyword>